<name>A0A6N2NKE8_SALVM</name>
<keyword evidence="1" id="KW-0472">Membrane</keyword>
<accession>A0A6N2NKE8</accession>
<proteinExistence type="predicted"/>
<feature type="transmembrane region" description="Helical" evidence="1">
    <location>
        <begin position="21"/>
        <end position="40"/>
    </location>
</feature>
<protein>
    <submittedName>
        <fullName evidence="2">Uncharacterized protein</fullName>
    </submittedName>
</protein>
<dbReference type="AlphaFoldDB" id="A0A6N2NKE8"/>
<sequence>MINIVTCNWNFDDYIGIKQKFTQYPFIYFCITNSYFIFINKQIAREKRVKSSFVIPFCYNRHTLPFCFSFSSGVSE</sequence>
<reference evidence="2" key="1">
    <citation type="submission" date="2019-03" db="EMBL/GenBank/DDBJ databases">
        <authorList>
            <person name="Mank J."/>
            <person name="Almeida P."/>
        </authorList>
    </citation>
    <scope>NUCLEOTIDE SEQUENCE</scope>
    <source>
        <strain evidence="2">78183</strain>
    </source>
</reference>
<dbReference type="EMBL" id="CAADRP010002340">
    <property type="protein sequence ID" value="VFU66245.1"/>
    <property type="molecule type" value="Genomic_DNA"/>
</dbReference>
<evidence type="ECO:0000313" key="2">
    <source>
        <dbReference type="EMBL" id="VFU66245.1"/>
    </source>
</evidence>
<keyword evidence="1" id="KW-1133">Transmembrane helix</keyword>
<organism evidence="2">
    <name type="scientific">Salix viminalis</name>
    <name type="common">Common osier</name>
    <name type="synonym">Basket willow</name>
    <dbReference type="NCBI Taxonomy" id="40686"/>
    <lineage>
        <taxon>Eukaryota</taxon>
        <taxon>Viridiplantae</taxon>
        <taxon>Streptophyta</taxon>
        <taxon>Embryophyta</taxon>
        <taxon>Tracheophyta</taxon>
        <taxon>Spermatophyta</taxon>
        <taxon>Magnoliopsida</taxon>
        <taxon>eudicotyledons</taxon>
        <taxon>Gunneridae</taxon>
        <taxon>Pentapetalae</taxon>
        <taxon>rosids</taxon>
        <taxon>fabids</taxon>
        <taxon>Malpighiales</taxon>
        <taxon>Salicaceae</taxon>
        <taxon>Saliceae</taxon>
        <taxon>Salix</taxon>
    </lineage>
</organism>
<evidence type="ECO:0000256" key="1">
    <source>
        <dbReference type="SAM" id="Phobius"/>
    </source>
</evidence>
<keyword evidence="1" id="KW-0812">Transmembrane</keyword>
<gene>
    <name evidence="2" type="ORF">SVIM_LOCUS513324</name>
</gene>